<feature type="region of interest" description="Disordered" evidence="1">
    <location>
        <begin position="119"/>
        <end position="181"/>
    </location>
</feature>
<feature type="non-terminal residue" evidence="2">
    <location>
        <position position="1"/>
    </location>
</feature>
<comment type="caution">
    <text evidence="2">The sequence shown here is derived from an EMBL/GenBank/DDBJ whole genome shotgun (WGS) entry which is preliminary data.</text>
</comment>
<feature type="compositionally biased region" description="Basic and acidic residues" evidence="1">
    <location>
        <begin position="162"/>
        <end position="181"/>
    </location>
</feature>
<evidence type="ECO:0000313" key="2">
    <source>
        <dbReference type="EMBL" id="CAK0820091.1"/>
    </source>
</evidence>
<proteinExistence type="predicted"/>
<evidence type="ECO:0000256" key="1">
    <source>
        <dbReference type="SAM" id="MobiDB-lite"/>
    </source>
</evidence>
<name>A0ABN9RPF4_9DINO</name>
<feature type="compositionally biased region" description="Polar residues" evidence="1">
    <location>
        <begin position="143"/>
        <end position="153"/>
    </location>
</feature>
<sequence length="181" mass="19803">DNEEPDLRGCIDGLQRLPLRSAAELREMNHVAADFYLVPGSAWAFRKSMAAGRRCGDLVKERGKGRLLGPPGIHAGLALMEGIQEIVLPNDFLMLVDDNNVYSQATVAGAIEMCKVSESSEARNKNNRNPNEDELQPWEEGSGNIQIGINETPNFRAAPPKDTNEETMAKLDKLSGDDLKG</sequence>
<protein>
    <submittedName>
        <fullName evidence="2">Uncharacterized protein</fullName>
    </submittedName>
</protein>
<feature type="non-terminal residue" evidence="2">
    <location>
        <position position="181"/>
    </location>
</feature>
<dbReference type="EMBL" id="CAUYUJ010007257">
    <property type="protein sequence ID" value="CAK0820091.1"/>
    <property type="molecule type" value="Genomic_DNA"/>
</dbReference>
<gene>
    <name evidence="2" type="ORF">PCOR1329_LOCUS21902</name>
</gene>
<dbReference type="Proteomes" id="UP001189429">
    <property type="component" value="Unassembled WGS sequence"/>
</dbReference>
<reference evidence="2" key="1">
    <citation type="submission" date="2023-10" db="EMBL/GenBank/DDBJ databases">
        <authorList>
            <person name="Chen Y."/>
            <person name="Shah S."/>
            <person name="Dougan E. K."/>
            <person name="Thang M."/>
            <person name="Chan C."/>
        </authorList>
    </citation>
    <scope>NUCLEOTIDE SEQUENCE [LARGE SCALE GENOMIC DNA]</scope>
</reference>
<keyword evidence="3" id="KW-1185">Reference proteome</keyword>
<accession>A0ABN9RPF4</accession>
<evidence type="ECO:0000313" key="3">
    <source>
        <dbReference type="Proteomes" id="UP001189429"/>
    </source>
</evidence>
<organism evidence="2 3">
    <name type="scientific">Prorocentrum cordatum</name>
    <dbReference type="NCBI Taxonomy" id="2364126"/>
    <lineage>
        <taxon>Eukaryota</taxon>
        <taxon>Sar</taxon>
        <taxon>Alveolata</taxon>
        <taxon>Dinophyceae</taxon>
        <taxon>Prorocentrales</taxon>
        <taxon>Prorocentraceae</taxon>
        <taxon>Prorocentrum</taxon>
    </lineage>
</organism>